<comment type="caution">
    <text evidence="1">The sequence shown here is derived from an EMBL/GenBank/DDBJ whole genome shotgun (WGS) entry which is preliminary data.</text>
</comment>
<organism evidence="1 2">
    <name type="scientific">Morganella morganii</name>
    <name type="common">Proteus morganii</name>
    <dbReference type="NCBI Taxonomy" id="582"/>
    <lineage>
        <taxon>Bacteria</taxon>
        <taxon>Pseudomonadati</taxon>
        <taxon>Pseudomonadota</taxon>
        <taxon>Gammaproteobacteria</taxon>
        <taxon>Enterobacterales</taxon>
        <taxon>Morganellaceae</taxon>
        <taxon>Morganella</taxon>
    </lineage>
</organism>
<proteinExistence type="predicted"/>
<dbReference type="Pfam" id="PF05565">
    <property type="entry name" value="Sipho_Gp157"/>
    <property type="match status" value="1"/>
</dbReference>
<dbReference type="RefSeq" id="WP_045137522.1">
    <property type="nucleotide sequence ID" value="NZ_JUYZ01000097.1"/>
</dbReference>
<dbReference type="EMBL" id="JZSH01000001">
    <property type="protein sequence ID" value="KJF79303.1"/>
    <property type="molecule type" value="Genomic_DNA"/>
</dbReference>
<dbReference type="Proteomes" id="UP000032582">
    <property type="component" value="Unassembled WGS sequence"/>
</dbReference>
<gene>
    <name evidence="1" type="ORF">UA45_00330</name>
</gene>
<dbReference type="AlphaFoldDB" id="A0A0D8LEX6"/>
<accession>A0A0D8LEX6</accession>
<evidence type="ECO:0000313" key="2">
    <source>
        <dbReference type="Proteomes" id="UP000032582"/>
    </source>
</evidence>
<protein>
    <submittedName>
        <fullName evidence="1">Siphovirus Gp157 family protein</fullName>
    </submittedName>
</protein>
<name>A0A0D8LEX6_MORMO</name>
<reference evidence="1 2" key="1">
    <citation type="submission" date="2015-02" db="EMBL/GenBank/DDBJ databases">
        <title>Whole genome shotgun sequencing of cultured foodborne pathogen.</title>
        <authorList>
            <person name="Timme R."/>
            <person name="Allard M.W."/>
            <person name="Strain E."/>
            <person name="Evans P.S."/>
            <person name="Brown E."/>
        </authorList>
    </citation>
    <scope>NUCLEOTIDE SEQUENCE [LARGE SCALE GENOMIC DNA]</scope>
    <source>
        <strain evidence="1 2">GCSL-TSO-24</strain>
    </source>
</reference>
<evidence type="ECO:0000313" key="1">
    <source>
        <dbReference type="EMBL" id="KJF79303.1"/>
    </source>
</evidence>
<dbReference type="PATRIC" id="fig|582.24.peg.94"/>
<sequence length="165" mass="17996">MSATAIALAADYEKLQRLVETGEFTPEEIADTLEGIEGALGDKLDAIMIHVRNLEGQANTLGEEAKRLADREKSFKRQAKDLKKYALTCLLASGQDKLKTVKNTFTAAKGRASIVIDDETKIPDSLVDVQTIVSPDKKAIKEALENGIEVPGARIEIGERSLMVR</sequence>
<dbReference type="InterPro" id="IPR008840">
    <property type="entry name" value="Sipho_Gp157"/>
</dbReference>